<dbReference type="Gene3D" id="3.30.1490.300">
    <property type="match status" value="1"/>
</dbReference>
<dbReference type="InterPro" id="IPR043129">
    <property type="entry name" value="ATPase_NBD"/>
</dbReference>
<dbReference type="EMBL" id="CP009706">
    <property type="protein sequence ID" value="AIU74563.1"/>
    <property type="molecule type" value="Genomic_DNA"/>
</dbReference>
<keyword evidence="2" id="KW-1185">Reference proteome</keyword>
<gene>
    <name evidence="1" type="ORF">AT03_20595</name>
</gene>
<evidence type="ECO:0008006" key="3">
    <source>
        <dbReference type="Google" id="ProtNLM"/>
    </source>
</evidence>
<dbReference type="PATRIC" id="fig|1453496.5.peg.4237"/>
<evidence type="ECO:0000313" key="2">
    <source>
        <dbReference type="Proteomes" id="UP000029986"/>
    </source>
</evidence>
<proteinExistence type="predicted"/>
<accession>A0A097R737</accession>
<evidence type="ECO:0000313" key="1">
    <source>
        <dbReference type="EMBL" id="AIU74563.1"/>
    </source>
</evidence>
<dbReference type="Proteomes" id="UP000029986">
    <property type="component" value="Chromosome"/>
</dbReference>
<name>A0A097R737_HAFAL</name>
<protein>
    <recommendedName>
        <fullName evidence="3">Pilus assembly protein HofM</fullName>
    </recommendedName>
</protein>
<dbReference type="HOGENOM" id="CLU_083891_0_0_6"/>
<dbReference type="AlphaFoldDB" id="A0A097R737"/>
<dbReference type="Gene3D" id="3.30.420.40">
    <property type="match status" value="2"/>
</dbReference>
<dbReference type="KEGG" id="hav:AT03_20595"/>
<reference evidence="1 2" key="1">
    <citation type="journal article" date="2014" name="Gut Pathog.">
        <title>Gene clusters of Hafnia alvei strain FB1 important in survival and pathogenesis: a draft genome perspective.</title>
        <authorList>
            <person name="Tan J.Y."/>
            <person name="Yin W.F."/>
            <person name="Chan K.G."/>
        </authorList>
    </citation>
    <scope>NUCLEOTIDE SEQUENCE [LARGE SCALE GENOMIC DNA]</scope>
    <source>
        <strain evidence="1 2">FB1</strain>
    </source>
</reference>
<organism evidence="1 2">
    <name type="scientific">Hafnia alvei FB1</name>
    <dbReference type="NCBI Taxonomy" id="1453496"/>
    <lineage>
        <taxon>Bacteria</taxon>
        <taxon>Pseudomonadati</taxon>
        <taxon>Pseudomonadota</taxon>
        <taxon>Gammaproteobacteria</taxon>
        <taxon>Enterobacterales</taxon>
        <taxon>Hafniaceae</taxon>
        <taxon>Hafnia</taxon>
    </lineage>
</organism>
<dbReference type="RefSeq" id="WP_025799295.1">
    <property type="nucleotide sequence ID" value="NZ_CP009706.1"/>
</dbReference>
<dbReference type="eggNOG" id="COG4972">
    <property type="taxonomic scope" value="Bacteria"/>
</dbReference>
<dbReference type="OrthoDB" id="6447548at2"/>
<sequence>MFARTWQLGIDIQPRTFCAVAVSYQRKGWQLRRWWQFSSHINVVESGRLCQSEWLNNRLSDLRRQLPGKTSVRIGLSPEIIMQQSISTPEMNLPVNLQRNILDLAAERSLMLPRSEFVCDYTRLPSQPRAWLMTAVRQQDMRDWQTPLIAAGLTPSVADITPCALRRAAALSGQSPTALLLHVGEHVLTWAAPFSQPLAFGVIARQNHESMPELIERAVSNAALQGIGGTETLTCAADNASGWSPFRALTYLQPPLPSQPELFALAVGLALYEERTSWSR</sequence>
<dbReference type="SUPFAM" id="SSF53067">
    <property type="entry name" value="Actin-like ATPase domain"/>
    <property type="match status" value="1"/>
</dbReference>